<proteinExistence type="inferred from homology"/>
<dbReference type="Pfam" id="PF02050">
    <property type="entry name" value="FliJ"/>
    <property type="match status" value="1"/>
</dbReference>
<keyword evidence="13" id="KW-1185">Reference proteome</keyword>
<dbReference type="GO" id="GO:0015031">
    <property type="term" value="P:protein transport"/>
    <property type="evidence" value="ECO:0007669"/>
    <property type="project" value="UniProtKB-KW"/>
</dbReference>
<dbReference type="InterPro" id="IPR012823">
    <property type="entry name" value="Flagell_FliJ"/>
</dbReference>
<evidence type="ECO:0000256" key="11">
    <source>
        <dbReference type="SAM" id="MobiDB-lite"/>
    </source>
</evidence>
<evidence type="ECO:0000256" key="3">
    <source>
        <dbReference type="ARBA" id="ARBA00020392"/>
    </source>
</evidence>
<keyword evidence="5" id="KW-1003">Cell membrane</keyword>
<keyword evidence="8" id="KW-0653">Protein transport</keyword>
<sequence length="146" mass="17890">MLRSKRLEVVLTMEQRREKETLEKLADARRYWESQQQRLNELRNYHTDYREQIRRSQQGVVQVSQLQGWQAFIAQLDQLILRQERQVAQAAGKMEECRQAWLQAYERRRGMEKYIARCRDQEQRERDIREQKQLDDAANRLAARRR</sequence>
<dbReference type="PANTHER" id="PTHR38786:SF1">
    <property type="entry name" value="FLAGELLAR FLIJ PROTEIN"/>
    <property type="match status" value="1"/>
</dbReference>
<reference evidence="12 13" key="1">
    <citation type="submission" date="2016-10" db="EMBL/GenBank/DDBJ databases">
        <authorList>
            <person name="de Groot N.N."/>
        </authorList>
    </citation>
    <scope>NUCLEOTIDE SEQUENCE [LARGE SCALE GENOMIC DNA]</scope>
    <source>
        <strain evidence="12 13">CGMCC 1.7059</strain>
    </source>
</reference>
<evidence type="ECO:0000256" key="1">
    <source>
        <dbReference type="ARBA" id="ARBA00004413"/>
    </source>
</evidence>
<dbReference type="STRING" id="488533.SAMN04487960_10665"/>
<protein>
    <recommendedName>
        <fullName evidence="3">Flagellar FliJ protein</fullName>
    </recommendedName>
</protein>
<dbReference type="Proteomes" id="UP000199675">
    <property type="component" value="Unassembled WGS sequence"/>
</dbReference>
<keyword evidence="4" id="KW-0813">Transport</keyword>
<keyword evidence="10" id="KW-1006">Bacterial flagellum protein export</keyword>
<dbReference type="PANTHER" id="PTHR38786">
    <property type="entry name" value="FLAGELLAR FLIJ PROTEIN"/>
    <property type="match status" value="1"/>
</dbReference>
<organism evidence="12 13">
    <name type="scientific">Marinobacter mobilis</name>
    <dbReference type="NCBI Taxonomy" id="488533"/>
    <lineage>
        <taxon>Bacteria</taxon>
        <taxon>Pseudomonadati</taxon>
        <taxon>Pseudomonadota</taxon>
        <taxon>Gammaproteobacteria</taxon>
        <taxon>Pseudomonadales</taxon>
        <taxon>Marinobacteraceae</taxon>
        <taxon>Marinobacter</taxon>
    </lineage>
</organism>
<evidence type="ECO:0000256" key="2">
    <source>
        <dbReference type="ARBA" id="ARBA00010004"/>
    </source>
</evidence>
<keyword evidence="7" id="KW-1005">Bacterial flagellum biogenesis</keyword>
<evidence type="ECO:0000313" key="12">
    <source>
        <dbReference type="EMBL" id="SDX08335.1"/>
    </source>
</evidence>
<dbReference type="InterPro" id="IPR052570">
    <property type="entry name" value="FliJ"/>
</dbReference>
<dbReference type="OrthoDB" id="6465096at2"/>
<evidence type="ECO:0000256" key="4">
    <source>
        <dbReference type="ARBA" id="ARBA00022448"/>
    </source>
</evidence>
<comment type="subcellular location">
    <subcellularLocation>
        <location evidence="1">Cell membrane</location>
        <topology evidence="1">Peripheral membrane protein</topology>
        <orientation evidence="1">Cytoplasmic side</orientation>
    </subcellularLocation>
</comment>
<dbReference type="Gene3D" id="1.10.287.1700">
    <property type="match status" value="1"/>
</dbReference>
<dbReference type="GO" id="GO:0005886">
    <property type="term" value="C:plasma membrane"/>
    <property type="evidence" value="ECO:0007669"/>
    <property type="project" value="UniProtKB-SubCell"/>
</dbReference>
<evidence type="ECO:0000313" key="13">
    <source>
        <dbReference type="Proteomes" id="UP000199675"/>
    </source>
</evidence>
<dbReference type="NCBIfam" id="TIGR02473">
    <property type="entry name" value="flagell_FliJ"/>
    <property type="match status" value="1"/>
</dbReference>
<feature type="compositionally biased region" description="Basic and acidic residues" evidence="11">
    <location>
        <begin position="126"/>
        <end position="138"/>
    </location>
</feature>
<evidence type="ECO:0000256" key="10">
    <source>
        <dbReference type="ARBA" id="ARBA00023225"/>
    </source>
</evidence>
<evidence type="ECO:0000256" key="5">
    <source>
        <dbReference type="ARBA" id="ARBA00022475"/>
    </source>
</evidence>
<keyword evidence="9" id="KW-0472">Membrane</keyword>
<dbReference type="InterPro" id="IPR053716">
    <property type="entry name" value="Flag_assembly_chemotaxis_eff"/>
</dbReference>
<dbReference type="RefSeq" id="WP_091813446.1">
    <property type="nucleotide sequence ID" value="NZ_FNNE01000006.1"/>
</dbReference>
<name>A0A1H2YTF8_9GAMM</name>
<feature type="region of interest" description="Disordered" evidence="11">
    <location>
        <begin position="126"/>
        <end position="146"/>
    </location>
</feature>
<gene>
    <name evidence="12" type="ORF">SAMN04487960_10665</name>
</gene>
<keyword evidence="12" id="KW-0282">Flagellum</keyword>
<dbReference type="GO" id="GO:0071973">
    <property type="term" value="P:bacterial-type flagellum-dependent cell motility"/>
    <property type="evidence" value="ECO:0007669"/>
    <property type="project" value="InterPro"/>
</dbReference>
<keyword evidence="6" id="KW-0145">Chemotaxis</keyword>
<dbReference type="GO" id="GO:0044781">
    <property type="term" value="P:bacterial-type flagellum organization"/>
    <property type="evidence" value="ECO:0007669"/>
    <property type="project" value="UniProtKB-KW"/>
</dbReference>
<keyword evidence="12" id="KW-0966">Cell projection</keyword>
<dbReference type="GO" id="GO:0009288">
    <property type="term" value="C:bacterial-type flagellum"/>
    <property type="evidence" value="ECO:0007669"/>
    <property type="project" value="InterPro"/>
</dbReference>
<keyword evidence="12" id="KW-0969">Cilium</keyword>
<evidence type="ECO:0000256" key="7">
    <source>
        <dbReference type="ARBA" id="ARBA00022795"/>
    </source>
</evidence>
<comment type="similarity">
    <text evidence="2">Belongs to the FliJ family.</text>
</comment>
<evidence type="ECO:0000256" key="9">
    <source>
        <dbReference type="ARBA" id="ARBA00023136"/>
    </source>
</evidence>
<accession>A0A1H2YTF8</accession>
<evidence type="ECO:0000256" key="8">
    <source>
        <dbReference type="ARBA" id="ARBA00022927"/>
    </source>
</evidence>
<dbReference type="EMBL" id="FNNE01000006">
    <property type="protein sequence ID" value="SDX08335.1"/>
    <property type="molecule type" value="Genomic_DNA"/>
</dbReference>
<evidence type="ECO:0000256" key="6">
    <source>
        <dbReference type="ARBA" id="ARBA00022500"/>
    </source>
</evidence>
<dbReference type="GO" id="GO:0006935">
    <property type="term" value="P:chemotaxis"/>
    <property type="evidence" value="ECO:0007669"/>
    <property type="project" value="UniProtKB-KW"/>
</dbReference>
<dbReference type="AlphaFoldDB" id="A0A1H2YTF8"/>